<reference evidence="4" key="1">
    <citation type="submission" date="2023-02" db="EMBL/GenBank/DDBJ databases">
        <title>Description of Roseinatronobacter alkalisoli sp. nov., an alkaliphilic bacerium isolated from soda soil.</title>
        <authorList>
            <person name="Wei W."/>
        </authorList>
    </citation>
    <scope>NUCLEOTIDE SEQUENCE</scope>
    <source>
        <strain evidence="4">HJB301</strain>
    </source>
</reference>
<organism evidence="4 5">
    <name type="scientific">Roseinatronobacter alkalisoli</name>
    <dbReference type="NCBI Taxonomy" id="3028235"/>
    <lineage>
        <taxon>Bacteria</taxon>
        <taxon>Pseudomonadati</taxon>
        <taxon>Pseudomonadota</taxon>
        <taxon>Alphaproteobacteria</taxon>
        <taxon>Rhodobacterales</taxon>
        <taxon>Paracoccaceae</taxon>
        <taxon>Roseinatronobacter</taxon>
    </lineage>
</organism>
<evidence type="ECO:0000256" key="2">
    <source>
        <dbReference type="ARBA" id="ARBA00023186"/>
    </source>
</evidence>
<name>A0ABT5T414_9RHOB</name>
<dbReference type="Proteomes" id="UP001431784">
    <property type="component" value="Unassembled WGS sequence"/>
</dbReference>
<comment type="caution">
    <text evidence="4">The sequence shown here is derived from an EMBL/GenBank/DDBJ whole genome shotgun (WGS) entry which is preliminary data.</text>
</comment>
<protein>
    <recommendedName>
        <fullName evidence="3">Urease accessory protein UreD</fullName>
    </recommendedName>
</protein>
<keyword evidence="3" id="KW-0963">Cytoplasm</keyword>
<gene>
    <name evidence="3" type="primary">ureD</name>
    <name evidence="4" type="ORF">PUT78_02040</name>
</gene>
<proteinExistence type="inferred from homology"/>
<evidence type="ECO:0000256" key="3">
    <source>
        <dbReference type="HAMAP-Rule" id="MF_01384"/>
    </source>
</evidence>
<evidence type="ECO:0000313" key="4">
    <source>
        <dbReference type="EMBL" id="MDD7969868.1"/>
    </source>
</evidence>
<dbReference type="Pfam" id="PF01774">
    <property type="entry name" value="UreD"/>
    <property type="match status" value="1"/>
</dbReference>
<dbReference type="PANTHER" id="PTHR33643">
    <property type="entry name" value="UREASE ACCESSORY PROTEIN D"/>
    <property type="match status" value="1"/>
</dbReference>
<sequence>MAPLSCGHWCGGAGLVPRPLDSDTSDIEVFMIPLKLSETHQRSKGIARADFFARGGRAVLGELYQQGSAKLILLPGPELVFLNTSGGLTGGDRLALNITLGAGCRLTATTQTAERAYRSTSGAAHVDIGMHVGDGAHLDWLPQETILFDAAQLRRRTIITLGKGASCLMAETVVLGRAAMGEQVNTLDFHDWRLIRQGDTPCHAEALALDAPRLNSRAAGLAGMRAFATLVLVAEGAQDKLALARAALHPDPDVNAAASAMPGRLVVRLMARDNWPLRQQMVRLLQALRPTALPRVWQM</sequence>
<evidence type="ECO:0000313" key="5">
    <source>
        <dbReference type="Proteomes" id="UP001431784"/>
    </source>
</evidence>
<comment type="subcellular location">
    <subcellularLocation>
        <location evidence="3">Cytoplasm</location>
    </subcellularLocation>
</comment>
<keyword evidence="2 3" id="KW-0143">Chaperone</keyword>
<keyword evidence="3" id="KW-0996">Nickel insertion</keyword>
<accession>A0ABT5T414</accession>
<dbReference type="PANTHER" id="PTHR33643:SF1">
    <property type="entry name" value="UREASE ACCESSORY PROTEIN D"/>
    <property type="match status" value="1"/>
</dbReference>
<comment type="function">
    <text evidence="3">Required for maturation of urease via the functional incorporation of the urease nickel metallocenter.</text>
</comment>
<keyword evidence="5" id="KW-1185">Reference proteome</keyword>
<evidence type="ECO:0000256" key="1">
    <source>
        <dbReference type="ARBA" id="ARBA00007177"/>
    </source>
</evidence>
<comment type="subunit">
    <text evidence="3">UreD, UreF and UreG form a complex that acts as a GTP-hydrolysis-dependent molecular chaperone, activating the urease apoprotein by helping to assemble the nickel containing metallocenter of UreC. The UreE protein probably delivers the nickel.</text>
</comment>
<dbReference type="HAMAP" id="MF_01384">
    <property type="entry name" value="UreD"/>
    <property type="match status" value="1"/>
</dbReference>
<comment type="similarity">
    <text evidence="1 3">Belongs to the UreD family.</text>
</comment>
<dbReference type="InterPro" id="IPR002669">
    <property type="entry name" value="UreD"/>
</dbReference>
<dbReference type="EMBL" id="JAQZSM010000001">
    <property type="protein sequence ID" value="MDD7969868.1"/>
    <property type="molecule type" value="Genomic_DNA"/>
</dbReference>